<keyword evidence="6" id="KW-1185">Reference proteome</keyword>
<dbReference type="NCBIfam" id="NF033788">
    <property type="entry name" value="HTH_metalloreg"/>
    <property type="match status" value="1"/>
</dbReference>
<dbReference type="Proteomes" id="UP000838748">
    <property type="component" value="Unassembled WGS sequence"/>
</dbReference>
<reference evidence="5" key="1">
    <citation type="submission" date="2021-11" db="EMBL/GenBank/DDBJ databases">
        <authorList>
            <person name="Rodrigo-Torres L."/>
            <person name="Arahal R. D."/>
            <person name="Lucena T."/>
        </authorList>
    </citation>
    <scope>NUCLEOTIDE SEQUENCE</scope>
    <source>
        <strain evidence="5">CECT 7928</strain>
    </source>
</reference>
<dbReference type="Pfam" id="PF01022">
    <property type="entry name" value="HTH_5"/>
    <property type="match status" value="1"/>
</dbReference>
<keyword evidence="2" id="KW-0238">DNA-binding</keyword>
<keyword evidence="1" id="KW-0805">Transcription regulation</keyword>
<evidence type="ECO:0000256" key="1">
    <source>
        <dbReference type="ARBA" id="ARBA00023015"/>
    </source>
</evidence>
<dbReference type="InterPro" id="IPR036390">
    <property type="entry name" value="WH_DNA-bd_sf"/>
</dbReference>
<evidence type="ECO:0000313" key="5">
    <source>
        <dbReference type="EMBL" id="CAH0537783.1"/>
    </source>
</evidence>
<dbReference type="PRINTS" id="PR00778">
    <property type="entry name" value="HTHARSR"/>
</dbReference>
<dbReference type="Gene3D" id="1.10.10.10">
    <property type="entry name" value="Winged helix-like DNA-binding domain superfamily/Winged helix DNA-binding domain"/>
    <property type="match status" value="1"/>
</dbReference>
<dbReference type="PANTHER" id="PTHR43132:SF2">
    <property type="entry name" value="ARSENICAL RESISTANCE OPERON REPRESSOR ARSR-RELATED"/>
    <property type="match status" value="1"/>
</dbReference>
<dbReference type="InterPro" id="IPR051011">
    <property type="entry name" value="Metal_resp_trans_reg"/>
</dbReference>
<organism evidence="5 6">
    <name type="scientific">Vibrio marisflavi CECT 7928</name>
    <dbReference type="NCBI Taxonomy" id="634439"/>
    <lineage>
        <taxon>Bacteria</taxon>
        <taxon>Pseudomonadati</taxon>
        <taxon>Pseudomonadota</taxon>
        <taxon>Gammaproteobacteria</taxon>
        <taxon>Vibrionales</taxon>
        <taxon>Vibrionaceae</taxon>
        <taxon>Vibrio</taxon>
    </lineage>
</organism>
<evidence type="ECO:0000259" key="4">
    <source>
        <dbReference type="PROSITE" id="PS50987"/>
    </source>
</evidence>
<evidence type="ECO:0000313" key="6">
    <source>
        <dbReference type="Proteomes" id="UP000838748"/>
    </source>
</evidence>
<protein>
    <recommendedName>
        <fullName evidence="4">HTH arsR-type domain-containing protein</fullName>
    </recommendedName>
</protein>
<keyword evidence="3" id="KW-0804">Transcription</keyword>
<gene>
    <name evidence="5" type="ORF">VMF7928_01336</name>
</gene>
<dbReference type="SMART" id="SM00418">
    <property type="entry name" value="HTH_ARSR"/>
    <property type="match status" value="1"/>
</dbReference>
<evidence type="ECO:0000256" key="2">
    <source>
        <dbReference type="ARBA" id="ARBA00023125"/>
    </source>
</evidence>
<feature type="domain" description="HTH arsR-type" evidence="4">
    <location>
        <begin position="67"/>
        <end position="158"/>
    </location>
</feature>
<dbReference type="SUPFAM" id="SSF46785">
    <property type="entry name" value="Winged helix' DNA-binding domain"/>
    <property type="match status" value="1"/>
</dbReference>
<dbReference type="InterPro" id="IPR001845">
    <property type="entry name" value="HTH_ArsR_DNA-bd_dom"/>
</dbReference>
<dbReference type="CDD" id="cd00090">
    <property type="entry name" value="HTH_ARSR"/>
    <property type="match status" value="1"/>
</dbReference>
<evidence type="ECO:0000256" key="3">
    <source>
        <dbReference type="ARBA" id="ARBA00023163"/>
    </source>
</evidence>
<dbReference type="EMBL" id="CAKLDM010000001">
    <property type="protein sequence ID" value="CAH0537783.1"/>
    <property type="molecule type" value="Genomic_DNA"/>
</dbReference>
<dbReference type="PROSITE" id="PS50987">
    <property type="entry name" value="HTH_ARSR_2"/>
    <property type="match status" value="1"/>
</dbReference>
<dbReference type="PANTHER" id="PTHR43132">
    <property type="entry name" value="ARSENICAL RESISTANCE OPERON REPRESSOR ARSR-RELATED"/>
    <property type="match status" value="1"/>
</dbReference>
<comment type="caution">
    <text evidence="5">The sequence shown here is derived from an EMBL/GenBank/DDBJ whole genome shotgun (WGS) entry which is preliminary data.</text>
</comment>
<dbReference type="InterPro" id="IPR011991">
    <property type="entry name" value="ArsR-like_HTH"/>
</dbReference>
<dbReference type="InterPro" id="IPR036388">
    <property type="entry name" value="WH-like_DNA-bd_sf"/>
</dbReference>
<name>A0ABM9A264_9VIBR</name>
<proteinExistence type="predicted"/>
<accession>A0ABM9A264</accession>
<sequence length="158" mass="18019">MCGEYLFFWVEIPANVFQARQSTIYSRLPHLRSMNCPPSALHLHCVSVYNANTADFARMHMLDYAQLQDNAEQAVSLLKAVGNKHRLMILCILQEGELSVSELNQRIPMPQSTLSQHLSSLRKDKIVSTRRAAQTIYYSLNNANVVELIALLHKLYCK</sequence>